<keyword evidence="1" id="KW-0472">Membrane</keyword>
<protein>
    <submittedName>
        <fullName evidence="2">Uncharacterized protein admQ</fullName>
    </submittedName>
</protein>
<keyword evidence="1" id="KW-1133">Transmembrane helix</keyword>
<accession>E5BAE2</accession>
<gene>
    <name evidence="2" type="primary">admQ</name>
    <name evidence="2" type="ORF">EAIL5_3629</name>
</gene>
<dbReference type="AlphaFoldDB" id="E5BAE2"/>
<reference evidence="2" key="1">
    <citation type="journal article" date="2011" name="J. Bacteriol.">
        <title>Genome Sequence of an Erwinia amylovora Strain with Pathogenicity Restricted to Rubus Plants.</title>
        <authorList>
            <person name="Powney R."/>
            <person name="Smits T.H."/>
            <person name="Sawbridge T."/>
            <person name="Frey B."/>
            <person name="Blom J."/>
            <person name="Frey J.E."/>
            <person name="Plummer K.M."/>
            <person name="Beer S.V."/>
            <person name="Luck J."/>
            <person name="Duffy B."/>
            <person name="Rodoni B."/>
        </authorList>
    </citation>
    <scope>NUCLEOTIDE SEQUENCE</scope>
    <source>
        <strain evidence="2">ATCC BAA-2158</strain>
    </source>
</reference>
<name>E5BAE2_ERWAM</name>
<evidence type="ECO:0000256" key="1">
    <source>
        <dbReference type="SAM" id="Phobius"/>
    </source>
</evidence>
<proteinExistence type="predicted"/>
<sequence length="130" mass="14208">MLIPALANRNLALFITLFIAASYSRLVSSSAVTVPFPDNKPKAGFSLLQTARMYLMTTIAFFLSALILPDQGMTPRNLNRLLVICAGAASGFPVFIIIIILQTKLANRFCLSTISTCNQERHVCKKPECG</sequence>
<organism evidence="2">
    <name type="scientific">Erwinia amylovora ATCC BAA-2158</name>
    <dbReference type="NCBI Taxonomy" id="889211"/>
    <lineage>
        <taxon>Bacteria</taxon>
        <taxon>Pseudomonadati</taxon>
        <taxon>Pseudomonadota</taxon>
        <taxon>Gammaproteobacteria</taxon>
        <taxon>Enterobacterales</taxon>
        <taxon>Erwiniaceae</taxon>
        <taxon>Erwinia</taxon>
    </lineage>
</organism>
<keyword evidence="1" id="KW-0812">Transmembrane</keyword>
<dbReference type="EMBL" id="FR719198">
    <property type="protein sequence ID" value="CBX82449.1"/>
    <property type="molecule type" value="Genomic_DNA"/>
</dbReference>
<feature type="transmembrane region" description="Helical" evidence="1">
    <location>
        <begin position="81"/>
        <end position="101"/>
    </location>
</feature>
<feature type="transmembrane region" description="Helical" evidence="1">
    <location>
        <begin position="53"/>
        <end position="69"/>
    </location>
</feature>
<evidence type="ECO:0000313" key="2">
    <source>
        <dbReference type="EMBL" id="CBX82449.1"/>
    </source>
</evidence>